<evidence type="ECO:0000313" key="2">
    <source>
        <dbReference type="Proteomes" id="UP000034881"/>
    </source>
</evidence>
<comment type="caution">
    <text evidence="1">The sequence shown here is derived from an EMBL/GenBank/DDBJ whole genome shotgun (WGS) entry which is preliminary data.</text>
</comment>
<proteinExistence type="predicted"/>
<accession>A0A0G0QQ81</accession>
<sequence length="295" mass="33048">MSANLETKLREGFYNTAAAIPQHLKNHTKTELDAEFHPLFEAIATHGLIPLFTTDRYDQDLQGASRNAMRRPFGIVLNTLSPSIQLLLYPEIVYKPIAEDRTIAKEEGLEVRTKGPQAMLYVLDEYAGEVGQVENLTANIIFSGHMADAALNNRFPFKTGERSSEFQKAVKEAFEKAQRYVLALEEESRGKLLPRISKLGDLNEIALKQTARNFVLYEVEPLKTQGLIEVPLKDDINLSPADAIATGQTYLHCDERELPFINPLGDSSYTGVHAEAWSEIDGIEIITFMVGMLHK</sequence>
<gene>
    <name evidence="1" type="ORF">UT77_C0003G0073</name>
</gene>
<evidence type="ECO:0000313" key="1">
    <source>
        <dbReference type="EMBL" id="KKR42278.1"/>
    </source>
</evidence>
<protein>
    <submittedName>
        <fullName evidence="1">Uncharacterized protein</fullName>
    </submittedName>
</protein>
<name>A0A0G0QQ81_9BACT</name>
<reference evidence="1 2" key="1">
    <citation type="journal article" date="2015" name="Nature">
        <title>rRNA introns, odd ribosomes, and small enigmatic genomes across a large radiation of phyla.</title>
        <authorList>
            <person name="Brown C.T."/>
            <person name="Hug L.A."/>
            <person name="Thomas B.C."/>
            <person name="Sharon I."/>
            <person name="Castelle C.J."/>
            <person name="Singh A."/>
            <person name="Wilkins M.J."/>
            <person name="Williams K.H."/>
            <person name="Banfield J.F."/>
        </authorList>
    </citation>
    <scope>NUCLEOTIDE SEQUENCE [LARGE SCALE GENOMIC DNA]</scope>
</reference>
<dbReference type="EMBL" id="LBYB01000003">
    <property type="protein sequence ID" value="KKR42278.1"/>
    <property type="molecule type" value="Genomic_DNA"/>
</dbReference>
<organism evidence="1 2">
    <name type="scientific">Candidatus Daviesbacteria bacterium GW2011_GWC2_40_12</name>
    <dbReference type="NCBI Taxonomy" id="1618431"/>
    <lineage>
        <taxon>Bacteria</taxon>
        <taxon>Candidatus Daviesiibacteriota</taxon>
    </lineage>
</organism>
<dbReference type="Proteomes" id="UP000034881">
    <property type="component" value="Unassembled WGS sequence"/>
</dbReference>
<dbReference type="AlphaFoldDB" id="A0A0G0QQ81"/>